<evidence type="ECO:0000256" key="5">
    <source>
        <dbReference type="ARBA" id="ARBA00023124"/>
    </source>
</evidence>
<dbReference type="OrthoDB" id="2111841at2759"/>
<comment type="similarity">
    <text evidence="1">Belongs to the SOS response-associated peptidase family.</text>
</comment>
<dbReference type="PANTHER" id="PTHR13604">
    <property type="entry name" value="DC12-RELATED"/>
    <property type="match status" value="1"/>
</dbReference>
<gene>
    <name evidence="8" type="ORF">PRELSG_1301200</name>
</gene>
<dbReference type="OMA" id="DCRYTII"/>
<dbReference type="GO" id="GO:0003697">
    <property type="term" value="F:single-stranded DNA binding"/>
    <property type="evidence" value="ECO:0007669"/>
    <property type="project" value="InterPro"/>
</dbReference>
<evidence type="ECO:0000256" key="7">
    <source>
        <dbReference type="ARBA" id="ARBA00023239"/>
    </source>
</evidence>
<keyword evidence="5" id="KW-0190">Covalent protein-DNA linkage</keyword>
<reference evidence="8 9" key="1">
    <citation type="submission" date="2015-04" db="EMBL/GenBank/DDBJ databases">
        <authorList>
            <consortium name="Pathogen Informatics"/>
        </authorList>
    </citation>
    <scope>NUCLEOTIDE SEQUENCE [LARGE SCALE GENOMIC DNA]</scope>
    <source>
        <strain evidence="8 9">SGS1</strain>
    </source>
</reference>
<dbReference type="GO" id="GO:0106300">
    <property type="term" value="P:protein-DNA covalent cross-linking repair"/>
    <property type="evidence" value="ECO:0007669"/>
    <property type="project" value="InterPro"/>
</dbReference>
<keyword evidence="7" id="KW-0456">Lyase</keyword>
<keyword evidence="9" id="KW-1185">Reference proteome</keyword>
<keyword evidence="3" id="KW-0227">DNA damage</keyword>
<evidence type="ECO:0000256" key="1">
    <source>
        <dbReference type="ARBA" id="ARBA00008136"/>
    </source>
</evidence>
<dbReference type="GO" id="GO:0006508">
    <property type="term" value="P:proteolysis"/>
    <property type="evidence" value="ECO:0007669"/>
    <property type="project" value="UniProtKB-KW"/>
</dbReference>
<dbReference type="GO" id="GO:0016829">
    <property type="term" value="F:lyase activity"/>
    <property type="evidence" value="ECO:0007669"/>
    <property type="project" value="UniProtKB-KW"/>
</dbReference>
<dbReference type="SUPFAM" id="SSF143081">
    <property type="entry name" value="BB1717-like"/>
    <property type="match status" value="1"/>
</dbReference>
<evidence type="ECO:0000256" key="2">
    <source>
        <dbReference type="ARBA" id="ARBA00022670"/>
    </source>
</evidence>
<dbReference type="EMBL" id="LN835308">
    <property type="protein sequence ID" value="CRH03654.1"/>
    <property type="molecule type" value="Genomic_DNA"/>
</dbReference>
<dbReference type="KEGG" id="prel:PRELSG_1301200"/>
<protein>
    <recommendedName>
        <fullName evidence="10">SRAP domain-containing protein</fullName>
    </recommendedName>
</protein>
<evidence type="ECO:0000256" key="6">
    <source>
        <dbReference type="ARBA" id="ARBA00023125"/>
    </source>
</evidence>
<dbReference type="Proteomes" id="UP000220158">
    <property type="component" value="Chromosome 13"/>
</dbReference>
<keyword evidence="4" id="KW-0378">Hydrolase</keyword>
<sequence>MCVRIHYTIDLNVLKNKYNCNKIVNNEKLKKGMINKKNYIPLILEKNENSVEKKSEEQKKSRIIQVCIWGINPFNYGKFEKDIALINARLETLHLKKSFKILINKNRCAIIVNGYFEWKSEENSSKKIPYYIYNGKSNQNLNKQNSPKKIDNEELYSKDNEEINDSHNDKSEIEEEEIYIKDEKTKLVEQNPLKRKKTIKEVTTKKIKIESLNEGILKRIKEENESHIIIAGLYSVSDDDKKEYRNTVITTSSENTNLKDIHERCPLLLSESSLSLWLNVDNNYSDIIDKIKEEHINACNNLKYMEVQDWSVYSNYSKQEKKENILKYMKK</sequence>
<evidence type="ECO:0008006" key="10">
    <source>
        <dbReference type="Google" id="ProtNLM"/>
    </source>
</evidence>
<accession>A0A1J1HD05</accession>
<dbReference type="AlphaFoldDB" id="A0A1J1HD05"/>
<dbReference type="VEuPathDB" id="PlasmoDB:PRELSG_1301200"/>
<dbReference type="InterPro" id="IPR003738">
    <property type="entry name" value="SRAP"/>
</dbReference>
<evidence type="ECO:0000256" key="4">
    <source>
        <dbReference type="ARBA" id="ARBA00022801"/>
    </source>
</evidence>
<keyword evidence="6" id="KW-0238">DNA-binding</keyword>
<evidence type="ECO:0000313" key="9">
    <source>
        <dbReference type="Proteomes" id="UP000220158"/>
    </source>
</evidence>
<proteinExistence type="inferred from homology"/>
<evidence type="ECO:0000256" key="3">
    <source>
        <dbReference type="ARBA" id="ARBA00022763"/>
    </source>
</evidence>
<dbReference type="Pfam" id="PF02586">
    <property type="entry name" value="SRAP"/>
    <property type="match status" value="2"/>
</dbReference>
<dbReference type="RefSeq" id="XP_028535661.1">
    <property type="nucleotide sequence ID" value="XM_028678523.1"/>
</dbReference>
<dbReference type="GO" id="GO:0008233">
    <property type="term" value="F:peptidase activity"/>
    <property type="evidence" value="ECO:0007669"/>
    <property type="project" value="UniProtKB-KW"/>
</dbReference>
<dbReference type="GeneID" id="39737945"/>
<dbReference type="InterPro" id="IPR036590">
    <property type="entry name" value="SRAP-like"/>
</dbReference>
<name>A0A1J1HD05_PLARL</name>
<dbReference type="Gene3D" id="3.90.1680.10">
    <property type="entry name" value="SOS response associated peptidase-like"/>
    <property type="match status" value="2"/>
</dbReference>
<evidence type="ECO:0000313" key="8">
    <source>
        <dbReference type="EMBL" id="CRH03654.1"/>
    </source>
</evidence>
<dbReference type="PANTHER" id="PTHR13604:SF0">
    <property type="entry name" value="ABASIC SITE PROCESSING PROTEIN HMCES"/>
    <property type="match status" value="1"/>
</dbReference>
<keyword evidence="2" id="KW-0645">Protease</keyword>
<organism evidence="8 9">
    <name type="scientific">Plasmodium relictum</name>
    <dbReference type="NCBI Taxonomy" id="85471"/>
    <lineage>
        <taxon>Eukaryota</taxon>
        <taxon>Sar</taxon>
        <taxon>Alveolata</taxon>
        <taxon>Apicomplexa</taxon>
        <taxon>Aconoidasida</taxon>
        <taxon>Haemosporida</taxon>
        <taxon>Plasmodiidae</taxon>
        <taxon>Plasmodium</taxon>
        <taxon>Plasmodium (Haemamoeba)</taxon>
    </lineage>
</organism>